<evidence type="ECO:0000256" key="2">
    <source>
        <dbReference type="ARBA" id="ARBA00022737"/>
    </source>
</evidence>
<proteinExistence type="predicted"/>
<dbReference type="InterPro" id="IPR013032">
    <property type="entry name" value="EGF-like_CS"/>
</dbReference>
<keyword evidence="6" id="KW-0812">Transmembrane</keyword>
<dbReference type="Gene3D" id="2.10.25.10">
    <property type="entry name" value="Laminin"/>
    <property type="match status" value="5"/>
</dbReference>
<keyword evidence="1 4" id="KW-0245">EGF-like domain</keyword>
<dbReference type="InterPro" id="IPR049883">
    <property type="entry name" value="NOTCH1_EGF-like"/>
</dbReference>
<feature type="domain" description="EGF-like" evidence="7">
    <location>
        <begin position="106"/>
        <end position="143"/>
    </location>
</feature>
<dbReference type="PANTHER" id="PTHR24049:SF29">
    <property type="entry name" value="EGF-LIKE DOMAIN-CONTAINING PROTEIN"/>
    <property type="match status" value="1"/>
</dbReference>
<dbReference type="InterPro" id="IPR000152">
    <property type="entry name" value="EGF-type_Asp/Asn_hydroxyl_site"/>
</dbReference>
<dbReference type="Pfam" id="PF00008">
    <property type="entry name" value="EGF"/>
    <property type="match status" value="3"/>
</dbReference>
<dbReference type="PROSITE" id="PS01187">
    <property type="entry name" value="EGF_CA"/>
    <property type="match status" value="2"/>
</dbReference>
<dbReference type="PROSITE" id="PS50026">
    <property type="entry name" value="EGF_3"/>
    <property type="match status" value="5"/>
</dbReference>
<dbReference type="Pfam" id="PF07645">
    <property type="entry name" value="EGF_CA"/>
    <property type="match status" value="1"/>
</dbReference>
<dbReference type="PRINTS" id="PR00010">
    <property type="entry name" value="EGFBLOOD"/>
</dbReference>
<feature type="domain" description="EGF-like" evidence="7">
    <location>
        <begin position="67"/>
        <end position="104"/>
    </location>
</feature>
<feature type="domain" description="EGF-like" evidence="7">
    <location>
        <begin position="145"/>
        <end position="183"/>
    </location>
</feature>
<keyword evidence="8" id="KW-1185">Reference proteome</keyword>
<dbReference type="GeneID" id="101857939"/>
<dbReference type="SMART" id="SM00181">
    <property type="entry name" value="EGF"/>
    <property type="match status" value="5"/>
</dbReference>
<dbReference type="InterPro" id="IPR051022">
    <property type="entry name" value="Notch_Cell-Fate_Det"/>
</dbReference>
<gene>
    <name evidence="9" type="primary">LOC101857939</name>
</gene>
<evidence type="ECO:0000256" key="5">
    <source>
        <dbReference type="SAM" id="MobiDB-lite"/>
    </source>
</evidence>
<reference evidence="9" key="1">
    <citation type="submission" date="2025-08" db="UniProtKB">
        <authorList>
            <consortium name="RefSeq"/>
        </authorList>
    </citation>
    <scope>IDENTIFICATION</scope>
</reference>
<keyword evidence="3 4" id="KW-1015">Disulfide bond</keyword>
<dbReference type="PROSITE" id="PS00022">
    <property type="entry name" value="EGF_1"/>
    <property type="match status" value="2"/>
</dbReference>
<protein>
    <submittedName>
        <fullName evidence="9">Fibropellin-1</fullName>
    </submittedName>
</protein>
<organism evidence="8 9">
    <name type="scientific">Aplysia californica</name>
    <name type="common">California sea hare</name>
    <dbReference type="NCBI Taxonomy" id="6500"/>
    <lineage>
        <taxon>Eukaryota</taxon>
        <taxon>Metazoa</taxon>
        <taxon>Spiralia</taxon>
        <taxon>Lophotrochozoa</taxon>
        <taxon>Mollusca</taxon>
        <taxon>Gastropoda</taxon>
        <taxon>Heterobranchia</taxon>
        <taxon>Euthyneura</taxon>
        <taxon>Tectipleura</taxon>
        <taxon>Aplysiida</taxon>
        <taxon>Aplysioidea</taxon>
        <taxon>Aplysiidae</taxon>
        <taxon>Aplysia</taxon>
    </lineage>
</organism>
<evidence type="ECO:0000256" key="6">
    <source>
        <dbReference type="SAM" id="Phobius"/>
    </source>
</evidence>
<dbReference type="InterPro" id="IPR018097">
    <property type="entry name" value="EGF_Ca-bd_CS"/>
</dbReference>
<dbReference type="SMART" id="SM00179">
    <property type="entry name" value="EGF_CA"/>
    <property type="match status" value="4"/>
</dbReference>
<feature type="domain" description="EGF-like" evidence="7">
    <location>
        <begin position="28"/>
        <end position="65"/>
    </location>
</feature>
<keyword evidence="2" id="KW-0677">Repeat</keyword>
<dbReference type="PANTHER" id="PTHR24049">
    <property type="entry name" value="CRUMBS FAMILY MEMBER"/>
    <property type="match status" value="1"/>
</dbReference>
<dbReference type="RefSeq" id="XP_005095248.2">
    <property type="nucleotide sequence ID" value="XM_005095191.2"/>
</dbReference>
<evidence type="ECO:0000256" key="4">
    <source>
        <dbReference type="PROSITE-ProRule" id="PRU00076"/>
    </source>
</evidence>
<accession>A0ABM0JJP4</accession>
<evidence type="ECO:0000259" key="7">
    <source>
        <dbReference type="PROSITE" id="PS50026"/>
    </source>
</evidence>
<dbReference type="Pfam" id="PF12661">
    <property type="entry name" value="hEGF"/>
    <property type="match status" value="1"/>
</dbReference>
<feature type="transmembrane region" description="Helical" evidence="6">
    <location>
        <begin position="201"/>
        <end position="224"/>
    </location>
</feature>
<dbReference type="Proteomes" id="UP000694888">
    <property type="component" value="Unplaced"/>
</dbReference>
<evidence type="ECO:0000256" key="1">
    <source>
        <dbReference type="ARBA" id="ARBA00022536"/>
    </source>
</evidence>
<dbReference type="InterPro" id="IPR001881">
    <property type="entry name" value="EGF-like_Ca-bd_dom"/>
</dbReference>
<feature type="non-terminal residue" evidence="9">
    <location>
        <position position="1"/>
    </location>
</feature>
<evidence type="ECO:0000313" key="9">
    <source>
        <dbReference type="RefSeq" id="XP_005095248.2"/>
    </source>
</evidence>
<comment type="caution">
    <text evidence="4">Lacks conserved residue(s) required for the propagation of feature annotation.</text>
</comment>
<feature type="domain" description="EGF-like" evidence="7">
    <location>
        <begin position="1"/>
        <end position="26"/>
    </location>
</feature>
<feature type="disulfide bond" evidence="4">
    <location>
        <begin position="16"/>
        <end position="25"/>
    </location>
</feature>
<dbReference type="PROSITE" id="PS00010">
    <property type="entry name" value="ASX_HYDROXYL"/>
    <property type="match status" value="4"/>
</dbReference>
<name>A0ABM0JJP4_APLCA</name>
<sequence>FPGACTNVPGSFECACPAEWDGFRCGENRDDCTDNPCQNGGSCKDLLGGYSCDCTGTGFEGANCSDPVDDCVNHRCEHGGTCVDMVRRYRCVCDDTGYTGFFCEVPITSCSPNPCLNNGTCSLKDGGIVCNCSDPGYQGNLCQSDVDECADDAHKCQGESVCVNVVGSYSCVCGGSRTGEFCETAVAQPQTSSSSALSDGAIVALVILALLLLLLVVVVVVWHMRQRRKTQGKYRPSEMEGAAPAPGIPMDKLADRGERLI</sequence>
<dbReference type="InterPro" id="IPR000742">
    <property type="entry name" value="EGF"/>
</dbReference>
<keyword evidence="6" id="KW-0472">Membrane</keyword>
<keyword evidence="6" id="KW-1133">Transmembrane helix</keyword>
<feature type="disulfide bond" evidence="4">
    <location>
        <begin position="173"/>
        <end position="182"/>
    </location>
</feature>
<dbReference type="SUPFAM" id="SSF57196">
    <property type="entry name" value="EGF/Laminin"/>
    <property type="match status" value="4"/>
</dbReference>
<evidence type="ECO:0000313" key="8">
    <source>
        <dbReference type="Proteomes" id="UP000694888"/>
    </source>
</evidence>
<evidence type="ECO:0000256" key="3">
    <source>
        <dbReference type="ARBA" id="ARBA00023157"/>
    </source>
</evidence>
<feature type="region of interest" description="Disordered" evidence="5">
    <location>
        <begin position="231"/>
        <end position="251"/>
    </location>
</feature>
<dbReference type="CDD" id="cd00054">
    <property type="entry name" value="EGF_CA"/>
    <property type="match status" value="3"/>
</dbReference>